<dbReference type="EMBL" id="JJOA01000010">
    <property type="protein sequence ID" value="KEA59435.1"/>
    <property type="molecule type" value="Genomic_DNA"/>
</dbReference>
<dbReference type="AlphaFoldDB" id="A0A071MFK8"/>
<comment type="caution">
    <text evidence="3">The sequence shown here is derived from an EMBL/GenBank/DDBJ whole genome shotgun (WGS) entry which is preliminary data.</text>
</comment>
<name>A0A071MFK8_9BURK</name>
<accession>A0A071MFK8</accession>
<dbReference type="PANTHER" id="PTHR12126:SF11">
    <property type="entry name" value="NADH DEHYDROGENASE [UBIQUINONE] 1 ALPHA SUBCOMPLEX SUBUNIT 9, MITOCHONDRIAL"/>
    <property type="match status" value="1"/>
</dbReference>
<dbReference type="InterPro" id="IPR002347">
    <property type="entry name" value="SDR_fam"/>
</dbReference>
<dbReference type="InterPro" id="IPR001509">
    <property type="entry name" value="Epimerase_deHydtase"/>
</dbReference>
<sequence>MNAILPSARQHDRTGARSITVLVCGASGFIGRALCAQLEAGGHHVLRGVRHAAVPRDIAIDFARDVDPQAWLPRLTSVDVVVNAVGILADRRGATLDAVHRAAPCALFTACCRAGVRRVIQISALGVERGETRYFASKHAADRFLRTLPIDSRIVRPALVYGAAGASARLFRMLASLPVHVLPAGGRQRLRPVHVDDLAEVVARLVVQPDDAAEAGNRVIDVVGGDEVEYREMLACYRAALGFPPAARVTLPGPLAGAAAVLSGMLPGAMFTRDTWTMLRAGNTGDPSATAAVLGRPPRGIGRFIGTESAAALRREALAMWRRPLLRGALAIVWIWTAIASAFIHPLHASLALLAPAHLTGLPALLALYGASALDFAFGIATVAAPSRRLWAAQAALIVAYSAVIAVTMPGLLAEPFGPVLKNVPILAILLILFSEEERA</sequence>
<dbReference type="PRINTS" id="PR00081">
    <property type="entry name" value="GDHRDH"/>
</dbReference>
<protein>
    <submittedName>
        <fullName evidence="3">NAD-dependent dehydratase</fullName>
    </submittedName>
</protein>
<dbReference type="OrthoDB" id="5292533at2"/>
<dbReference type="PANTHER" id="PTHR12126">
    <property type="entry name" value="NADH-UBIQUINONE OXIDOREDUCTASE 39 KDA SUBUNIT-RELATED"/>
    <property type="match status" value="1"/>
</dbReference>
<dbReference type="SUPFAM" id="SSF51735">
    <property type="entry name" value="NAD(P)-binding Rossmann-fold domains"/>
    <property type="match status" value="1"/>
</dbReference>
<evidence type="ECO:0000256" key="1">
    <source>
        <dbReference type="SAM" id="Phobius"/>
    </source>
</evidence>
<dbReference type="Pfam" id="PF01370">
    <property type="entry name" value="Epimerase"/>
    <property type="match status" value="1"/>
</dbReference>
<dbReference type="InterPro" id="IPR025695">
    <property type="entry name" value="DoxX-like"/>
</dbReference>
<evidence type="ECO:0000259" key="2">
    <source>
        <dbReference type="Pfam" id="PF01370"/>
    </source>
</evidence>
<feature type="transmembrane region" description="Helical" evidence="1">
    <location>
        <begin position="391"/>
        <end position="411"/>
    </location>
</feature>
<reference evidence="3" key="1">
    <citation type="submission" date="2014-04" db="EMBL/GenBank/DDBJ databases">
        <title>In planta biocontrol of soil-borne Fusarium wilt of banana through a plant endophytic bacterium, Burkholderia cenocepacia 869T2.</title>
        <authorList>
            <person name="Ho Y.-N."/>
            <person name="Chiang H.-M."/>
            <person name="Chao C.-P."/>
            <person name="Su C.-C."/>
            <person name="Hsu H.-F."/>
            <person name="Guo C.-T."/>
            <person name="Hsieh J.-L."/>
            <person name="Huang C.-C."/>
        </authorList>
    </citation>
    <scope>NUCLEOTIDE SEQUENCE [LARGE SCALE GENOMIC DNA]</scope>
    <source>
        <strain evidence="3">869T2</strain>
    </source>
</reference>
<gene>
    <name evidence="3" type="ORF">DT99_12015</name>
</gene>
<dbReference type="Pfam" id="PF13781">
    <property type="entry name" value="DoxX_3"/>
    <property type="match status" value="1"/>
</dbReference>
<feature type="transmembrane region" description="Helical" evidence="1">
    <location>
        <begin position="364"/>
        <end position="384"/>
    </location>
</feature>
<dbReference type="GO" id="GO:0044877">
    <property type="term" value="F:protein-containing complex binding"/>
    <property type="evidence" value="ECO:0007669"/>
    <property type="project" value="TreeGrafter"/>
</dbReference>
<dbReference type="InterPro" id="IPR036291">
    <property type="entry name" value="NAD(P)-bd_dom_sf"/>
</dbReference>
<organism evidence="3">
    <name type="scientific">Burkholderia cenocepacia</name>
    <dbReference type="NCBI Taxonomy" id="95486"/>
    <lineage>
        <taxon>Bacteria</taxon>
        <taxon>Pseudomonadati</taxon>
        <taxon>Pseudomonadota</taxon>
        <taxon>Betaproteobacteria</taxon>
        <taxon>Burkholderiales</taxon>
        <taxon>Burkholderiaceae</taxon>
        <taxon>Burkholderia</taxon>
        <taxon>Burkholderia cepacia complex</taxon>
    </lineage>
</organism>
<dbReference type="Gene3D" id="3.40.50.720">
    <property type="entry name" value="NAD(P)-binding Rossmann-like Domain"/>
    <property type="match status" value="1"/>
</dbReference>
<evidence type="ECO:0000313" key="3">
    <source>
        <dbReference type="EMBL" id="KEA59435.1"/>
    </source>
</evidence>
<feature type="domain" description="NAD-dependent epimerase/dehydratase" evidence="2">
    <location>
        <begin position="21"/>
        <end position="213"/>
    </location>
</feature>
<keyword evidence="1" id="KW-1133">Transmembrane helix</keyword>
<feature type="transmembrane region" description="Helical" evidence="1">
    <location>
        <begin position="324"/>
        <end position="344"/>
    </location>
</feature>
<proteinExistence type="predicted"/>
<keyword evidence="1" id="KW-0812">Transmembrane</keyword>
<keyword evidence="1" id="KW-0472">Membrane</keyword>
<dbReference type="InterPro" id="IPR051207">
    <property type="entry name" value="ComplexI_NDUFA9_subunit"/>
</dbReference>